<dbReference type="AlphaFoldDB" id="A0A927FI17"/>
<dbReference type="EMBL" id="JACYFT010000002">
    <property type="protein sequence ID" value="MBD8051361.1"/>
    <property type="molecule type" value="Genomic_DNA"/>
</dbReference>
<organism evidence="2 3">
    <name type="scientific">Limnohabitans radicicola</name>
    <dbReference type="NCBI Taxonomy" id="2771427"/>
    <lineage>
        <taxon>Bacteria</taxon>
        <taxon>Pseudomonadati</taxon>
        <taxon>Pseudomonadota</taxon>
        <taxon>Betaproteobacteria</taxon>
        <taxon>Burkholderiales</taxon>
        <taxon>Comamonadaceae</taxon>
        <taxon>Limnohabitans</taxon>
    </lineage>
</organism>
<dbReference type="Proteomes" id="UP000647424">
    <property type="component" value="Unassembled WGS sequence"/>
</dbReference>
<protein>
    <submittedName>
        <fullName evidence="2">DUF4148 domain-containing protein</fullName>
    </submittedName>
</protein>
<evidence type="ECO:0000256" key="1">
    <source>
        <dbReference type="SAM" id="SignalP"/>
    </source>
</evidence>
<evidence type="ECO:0000313" key="2">
    <source>
        <dbReference type="EMBL" id="MBD8051361.1"/>
    </source>
</evidence>
<name>A0A927FI17_9BURK</name>
<keyword evidence="1" id="KW-0732">Signal</keyword>
<feature type="chain" id="PRO_5037955899" evidence="1">
    <location>
        <begin position="24"/>
        <end position="143"/>
    </location>
</feature>
<proteinExistence type="predicted"/>
<gene>
    <name evidence="2" type="ORF">IC609_12460</name>
</gene>
<feature type="signal peptide" evidence="1">
    <location>
        <begin position="1"/>
        <end position="23"/>
    </location>
</feature>
<dbReference type="Pfam" id="PF13663">
    <property type="entry name" value="DUF4148"/>
    <property type="match status" value="1"/>
</dbReference>
<dbReference type="InterPro" id="IPR025421">
    <property type="entry name" value="DUF4148"/>
</dbReference>
<keyword evidence="3" id="KW-1185">Reference proteome</keyword>
<sequence length="143" mass="15392">MNRYTLSALTLAVAALSAGHALAFDASAPKTREQVKAELAEAIRTGDIVVNGETGQKANELFPGRYAAKPVVEAKTREQVKAELAEAIRTGDIVIDQESGKKANELFPGRYPAKPVAQGKTREQVKIELAEAIRTGQMPVITY</sequence>
<reference evidence="2" key="1">
    <citation type="submission" date="2020-09" db="EMBL/GenBank/DDBJ databases">
        <title>Genome seq and assembly of Limnohabitants sp.</title>
        <authorList>
            <person name="Chhetri G."/>
        </authorList>
    </citation>
    <scope>NUCLEOTIDE SEQUENCE</scope>
    <source>
        <strain evidence="2">JUR4</strain>
    </source>
</reference>
<accession>A0A927FI17</accession>
<evidence type="ECO:0000313" key="3">
    <source>
        <dbReference type="Proteomes" id="UP000647424"/>
    </source>
</evidence>
<comment type="caution">
    <text evidence="2">The sequence shown here is derived from an EMBL/GenBank/DDBJ whole genome shotgun (WGS) entry which is preliminary data.</text>
</comment>
<dbReference type="RefSeq" id="WP_191819793.1">
    <property type="nucleotide sequence ID" value="NZ_JACYFT010000002.1"/>
</dbReference>